<dbReference type="Gene3D" id="2.60.120.40">
    <property type="match status" value="1"/>
</dbReference>
<accession>A0A8W8LWZ2</accession>
<feature type="domain" description="C1q" evidence="4">
    <location>
        <begin position="54"/>
        <end position="188"/>
    </location>
</feature>
<dbReference type="PANTHER" id="PTHR15427">
    <property type="entry name" value="EMILIN ELASTIN MICROFIBRIL INTERFACE-LOCATED PROTEIN ELASTIN MICROFIBRIL INTERFACER"/>
    <property type="match status" value="1"/>
</dbReference>
<dbReference type="GO" id="GO:0031012">
    <property type="term" value="C:extracellular matrix"/>
    <property type="evidence" value="ECO:0007669"/>
    <property type="project" value="TreeGrafter"/>
</dbReference>
<evidence type="ECO:0000313" key="6">
    <source>
        <dbReference type="Proteomes" id="UP000005408"/>
    </source>
</evidence>
<sequence>FRNMFAYVRNLLLLYLYASMCCVQTSSPSEFIQDIQGYRNACKVIGWEPKQDCTAYNVIAFHAYLKSPLHNVTPNTTITFESVHLNKGDGYDPASGIFTAPEDGVYSFAWSFLSKKGGTVYFAAVVNNADRVHTCINNLQSTYLSTSGYLIYELKRGNKVWIRTWYVPATYIHGGYYTYFSGSKINSI</sequence>
<name>A0A8W8LWZ2_MAGGI</name>
<evidence type="ECO:0000259" key="4">
    <source>
        <dbReference type="PROSITE" id="PS50871"/>
    </source>
</evidence>
<evidence type="ECO:0000256" key="3">
    <source>
        <dbReference type="SAM" id="SignalP"/>
    </source>
</evidence>
<keyword evidence="6" id="KW-1185">Reference proteome</keyword>
<proteinExistence type="predicted"/>
<dbReference type="AlphaFoldDB" id="A0A8W8LWZ2"/>
<keyword evidence="2" id="KW-0964">Secreted</keyword>
<evidence type="ECO:0000256" key="2">
    <source>
        <dbReference type="ARBA" id="ARBA00022525"/>
    </source>
</evidence>
<dbReference type="PRINTS" id="PR00007">
    <property type="entry name" value="COMPLEMNTC1Q"/>
</dbReference>
<dbReference type="PROSITE" id="PS50871">
    <property type="entry name" value="C1Q"/>
    <property type="match status" value="1"/>
</dbReference>
<dbReference type="SMART" id="SM00110">
    <property type="entry name" value="C1Q"/>
    <property type="match status" value="1"/>
</dbReference>
<dbReference type="InterPro" id="IPR008983">
    <property type="entry name" value="Tumour_necrosis_fac-like_dom"/>
</dbReference>
<dbReference type="SUPFAM" id="SSF49842">
    <property type="entry name" value="TNF-like"/>
    <property type="match status" value="1"/>
</dbReference>
<comment type="subcellular location">
    <subcellularLocation>
        <location evidence="1">Secreted</location>
    </subcellularLocation>
</comment>
<dbReference type="EnsemblMetazoa" id="G29980.3">
    <property type="protein sequence ID" value="G29980.3:cds"/>
    <property type="gene ID" value="G29980"/>
</dbReference>
<evidence type="ECO:0000256" key="1">
    <source>
        <dbReference type="ARBA" id="ARBA00004613"/>
    </source>
</evidence>
<dbReference type="GO" id="GO:0005576">
    <property type="term" value="C:extracellular region"/>
    <property type="evidence" value="ECO:0007669"/>
    <property type="project" value="UniProtKB-SubCell"/>
</dbReference>
<dbReference type="Proteomes" id="UP000005408">
    <property type="component" value="Unassembled WGS sequence"/>
</dbReference>
<feature type="chain" id="PRO_5036493359" description="C1q domain-containing protein" evidence="3">
    <location>
        <begin position="29"/>
        <end position="188"/>
    </location>
</feature>
<organism evidence="5 6">
    <name type="scientific">Magallana gigas</name>
    <name type="common">Pacific oyster</name>
    <name type="synonym">Crassostrea gigas</name>
    <dbReference type="NCBI Taxonomy" id="29159"/>
    <lineage>
        <taxon>Eukaryota</taxon>
        <taxon>Metazoa</taxon>
        <taxon>Spiralia</taxon>
        <taxon>Lophotrochozoa</taxon>
        <taxon>Mollusca</taxon>
        <taxon>Bivalvia</taxon>
        <taxon>Autobranchia</taxon>
        <taxon>Pteriomorphia</taxon>
        <taxon>Ostreida</taxon>
        <taxon>Ostreoidea</taxon>
        <taxon>Ostreidae</taxon>
        <taxon>Magallana</taxon>
    </lineage>
</organism>
<keyword evidence="3" id="KW-0732">Signal</keyword>
<feature type="signal peptide" evidence="3">
    <location>
        <begin position="1"/>
        <end position="28"/>
    </location>
</feature>
<dbReference type="PANTHER" id="PTHR15427:SF2">
    <property type="entry name" value="EMILIN-3"/>
    <property type="match status" value="1"/>
</dbReference>
<protein>
    <recommendedName>
        <fullName evidence="4">C1q domain-containing protein</fullName>
    </recommendedName>
</protein>
<dbReference type="InterPro" id="IPR001073">
    <property type="entry name" value="C1q_dom"/>
</dbReference>
<dbReference type="InterPro" id="IPR050392">
    <property type="entry name" value="Collagen/C1q_domain"/>
</dbReference>
<evidence type="ECO:0000313" key="5">
    <source>
        <dbReference type="EnsemblMetazoa" id="G29980.3:cds"/>
    </source>
</evidence>
<reference evidence="5" key="1">
    <citation type="submission" date="2022-08" db="UniProtKB">
        <authorList>
            <consortium name="EnsemblMetazoa"/>
        </authorList>
    </citation>
    <scope>IDENTIFICATION</scope>
    <source>
        <strain evidence="5">05x7-T-G4-1.051#20</strain>
    </source>
</reference>
<dbReference type="Pfam" id="PF00386">
    <property type="entry name" value="C1q"/>
    <property type="match status" value="1"/>
</dbReference>